<evidence type="ECO:0000256" key="4">
    <source>
        <dbReference type="ARBA" id="ARBA00022723"/>
    </source>
</evidence>
<evidence type="ECO:0000256" key="7">
    <source>
        <dbReference type="ARBA" id="ARBA00038093"/>
    </source>
</evidence>
<feature type="domain" description="PIN" evidence="8">
    <location>
        <begin position="2"/>
        <end position="109"/>
    </location>
</feature>
<dbReference type="PANTHER" id="PTHR33653">
    <property type="entry name" value="RIBONUCLEASE VAPC2"/>
    <property type="match status" value="1"/>
</dbReference>
<dbReference type="AlphaFoldDB" id="A0A378QKP0"/>
<dbReference type="Proteomes" id="UP000254107">
    <property type="component" value="Unassembled WGS sequence"/>
</dbReference>
<comment type="similarity">
    <text evidence="7">Belongs to the PINc/VapC protein family.</text>
</comment>
<dbReference type="PANTHER" id="PTHR33653:SF1">
    <property type="entry name" value="RIBONUCLEASE VAPC2"/>
    <property type="match status" value="1"/>
</dbReference>
<dbReference type="InterPro" id="IPR050556">
    <property type="entry name" value="Type_II_TA_system_RNase"/>
</dbReference>
<dbReference type="GO" id="GO:0004518">
    <property type="term" value="F:nuclease activity"/>
    <property type="evidence" value="ECO:0007669"/>
    <property type="project" value="UniProtKB-KW"/>
</dbReference>
<dbReference type="InterPro" id="IPR029060">
    <property type="entry name" value="PIN-like_dom_sf"/>
</dbReference>
<evidence type="ECO:0000313" key="9">
    <source>
        <dbReference type="EMBL" id="STZ00874.1"/>
    </source>
</evidence>
<evidence type="ECO:0000256" key="5">
    <source>
        <dbReference type="ARBA" id="ARBA00022801"/>
    </source>
</evidence>
<name>A0A378QKP0_MORLA</name>
<keyword evidence="5" id="KW-0378">Hydrolase</keyword>
<keyword evidence="10" id="KW-1185">Reference proteome</keyword>
<dbReference type="Gene3D" id="3.40.50.1010">
    <property type="entry name" value="5'-nuclease"/>
    <property type="match status" value="1"/>
</dbReference>
<dbReference type="GO" id="GO:0046872">
    <property type="term" value="F:metal ion binding"/>
    <property type="evidence" value="ECO:0007669"/>
    <property type="project" value="UniProtKB-KW"/>
</dbReference>
<comment type="cofactor">
    <cofactor evidence="1">
        <name>Mg(2+)</name>
        <dbReference type="ChEBI" id="CHEBI:18420"/>
    </cofactor>
</comment>
<dbReference type="EMBL" id="UGQC01000001">
    <property type="protein sequence ID" value="STZ00874.1"/>
    <property type="molecule type" value="Genomic_DNA"/>
</dbReference>
<dbReference type="Pfam" id="PF01850">
    <property type="entry name" value="PIN"/>
    <property type="match status" value="1"/>
</dbReference>
<evidence type="ECO:0000256" key="3">
    <source>
        <dbReference type="ARBA" id="ARBA00022722"/>
    </source>
</evidence>
<sequence length="121" mass="13824">MYLIDTNIIIYHLANMPQAVNFLDKHRGNLAISTITVSEVLSFDMNDDDLTATKTFLQDNFIWLDVSREIIFKSADIRRIKKTKTPDAIIGATAICHDLILVSRNEKDFMHLPIDFVNPMA</sequence>
<keyword evidence="4" id="KW-0479">Metal-binding</keyword>
<gene>
    <name evidence="9" type="ORF">NCTC7911_02286</name>
</gene>
<reference evidence="9 10" key="1">
    <citation type="submission" date="2018-06" db="EMBL/GenBank/DDBJ databases">
        <authorList>
            <consortium name="Pathogen Informatics"/>
            <person name="Doyle S."/>
        </authorList>
    </citation>
    <scope>NUCLEOTIDE SEQUENCE [LARGE SCALE GENOMIC DNA]</scope>
    <source>
        <strain evidence="9 10">NCTC7911</strain>
    </source>
</reference>
<evidence type="ECO:0000313" key="10">
    <source>
        <dbReference type="Proteomes" id="UP000254107"/>
    </source>
</evidence>
<dbReference type="CDD" id="cd18738">
    <property type="entry name" value="PIN_VapC4-5_FitB-like"/>
    <property type="match status" value="1"/>
</dbReference>
<accession>A0A378QKP0</accession>
<proteinExistence type="inferred from homology"/>
<dbReference type="GO" id="GO:0016787">
    <property type="term" value="F:hydrolase activity"/>
    <property type="evidence" value="ECO:0007669"/>
    <property type="project" value="UniProtKB-KW"/>
</dbReference>
<evidence type="ECO:0000256" key="6">
    <source>
        <dbReference type="ARBA" id="ARBA00022842"/>
    </source>
</evidence>
<protein>
    <submittedName>
        <fullName evidence="9">PIN domain</fullName>
    </submittedName>
</protein>
<evidence type="ECO:0000259" key="8">
    <source>
        <dbReference type="Pfam" id="PF01850"/>
    </source>
</evidence>
<dbReference type="InterPro" id="IPR002716">
    <property type="entry name" value="PIN_dom"/>
</dbReference>
<evidence type="ECO:0000256" key="1">
    <source>
        <dbReference type="ARBA" id="ARBA00001946"/>
    </source>
</evidence>
<keyword evidence="2" id="KW-1277">Toxin-antitoxin system</keyword>
<keyword evidence="3" id="KW-0540">Nuclease</keyword>
<keyword evidence="6" id="KW-0460">Magnesium</keyword>
<organism evidence="9 10">
    <name type="scientific">Moraxella lacunata</name>
    <dbReference type="NCBI Taxonomy" id="477"/>
    <lineage>
        <taxon>Bacteria</taxon>
        <taxon>Pseudomonadati</taxon>
        <taxon>Pseudomonadota</taxon>
        <taxon>Gammaproteobacteria</taxon>
        <taxon>Moraxellales</taxon>
        <taxon>Moraxellaceae</taxon>
        <taxon>Moraxella</taxon>
    </lineage>
</organism>
<dbReference type="SUPFAM" id="SSF88723">
    <property type="entry name" value="PIN domain-like"/>
    <property type="match status" value="1"/>
</dbReference>
<evidence type="ECO:0000256" key="2">
    <source>
        <dbReference type="ARBA" id="ARBA00022649"/>
    </source>
</evidence>